<proteinExistence type="predicted"/>
<organism evidence="1 2">
    <name type="scientific">Pedobacter lusitanus</name>
    <dbReference type="NCBI Taxonomy" id="1503925"/>
    <lineage>
        <taxon>Bacteria</taxon>
        <taxon>Pseudomonadati</taxon>
        <taxon>Bacteroidota</taxon>
        <taxon>Sphingobacteriia</taxon>
        <taxon>Sphingobacteriales</taxon>
        <taxon>Sphingobacteriaceae</taxon>
        <taxon>Pedobacter</taxon>
    </lineage>
</organism>
<dbReference type="AlphaFoldDB" id="A0A0D0GFR0"/>
<dbReference type="STRING" id="1503925.TH53_16600"/>
<reference evidence="1 2" key="1">
    <citation type="submission" date="2015-01" db="EMBL/GenBank/DDBJ databases">
        <title>Draft genome sequence of Pedobacter sp. NL19 isolated from sludge of an effluent treatment pond in an abandoned uranium mine.</title>
        <authorList>
            <person name="Santos T."/>
            <person name="Caetano T."/>
            <person name="Covas C."/>
            <person name="Cruz A."/>
            <person name="Mendo S."/>
        </authorList>
    </citation>
    <scope>NUCLEOTIDE SEQUENCE [LARGE SCALE GENOMIC DNA]</scope>
    <source>
        <strain evidence="1 2">NL19</strain>
    </source>
</reference>
<gene>
    <name evidence="1" type="ORF">TH53_16600</name>
</gene>
<accession>A0A0D0GFR0</accession>
<dbReference type="RefSeq" id="WP_041883490.1">
    <property type="nucleotide sequence ID" value="NZ_JXRA01000072.1"/>
</dbReference>
<evidence type="ECO:0000313" key="1">
    <source>
        <dbReference type="EMBL" id="KIO76137.1"/>
    </source>
</evidence>
<dbReference type="EMBL" id="JXRA01000072">
    <property type="protein sequence ID" value="KIO76137.1"/>
    <property type="molecule type" value="Genomic_DNA"/>
</dbReference>
<keyword evidence="2" id="KW-1185">Reference proteome</keyword>
<comment type="caution">
    <text evidence="1">The sequence shown here is derived from an EMBL/GenBank/DDBJ whole genome shotgun (WGS) entry which is preliminary data.</text>
</comment>
<sequence length="162" mass="18547">MPEREKENKLSSNSMLFFTQTNARLPQSEDKAGFGIRISLELGVQLFYLPNDGKPGVLNFLAFDYQTVVDQGKNLHRLAVKFENTGEINKDGYVRFELTNKETGEEIKIKPVPIAIMPKDFQWVYYTMEKELLPGEYLGVAILDAGENYNLKVAERDIHVEK</sequence>
<dbReference type="Proteomes" id="UP000032049">
    <property type="component" value="Unassembled WGS sequence"/>
</dbReference>
<protein>
    <submittedName>
        <fullName evidence="1">Uncharacterized protein</fullName>
    </submittedName>
</protein>
<evidence type="ECO:0000313" key="2">
    <source>
        <dbReference type="Proteomes" id="UP000032049"/>
    </source>
</evidence>
<name>A0A0D0GFR0_9SPHI</name>
<dbReference type="OrthoDB" id="700613at2"/>